<dbReference type="GO" id="GO:0046872">
    <property type="term" value="F:metal ion binding"/>
    <property type="evidence" value="ECO:0007669"/>
    <property type="project" value="UniProtKB-KW"/>
</dbReference>
<evidence type="ECO:0000256" key="8">
    <source>
        <dbReference type="SAM" id="Phobius"/>
    </source>
</evidence>
<feature type="transmembrane region" description="Helical" evidence="8">
    <location>
        <begin position="70"/>
        <end position="91"/>
    </location>
</feature>
<dbReference type="GO" id="GO:0044038">
    <property type="term" value="P:cell wall macromolecule biosynthetic process"/>
    <property type="evidence" value="ECO:0007669"/>
    <property type="project" value="TreeGrafter"/>
</dbReference>
<dbReference type="Proteomes" id="UP000061630">
    <property type="component" value="Chromosome"/>
</dbReference>
<evidence type="ECO:0000256" key="5">
    <source>
        <dbReference type="ARBA" id="ARBA00022989"/>
    </source>
</evidence>
<feature type="transmembrane region" description="Helical" evidence="8">
    <location>
        <begin position="204"/>
        <end position="223"/>
    </location>
</feature>
<dbReference type="GO" id="GO:0005886">
    <property type="term" value="C:plasma membrane"/>
    <property type="evidence" value="ECO:0007669"/>
    <property type="project" value="UniProtKB-SubCell"/>
</dbReference>
<feature type="transmembrane region" description="Helical" evidence="8">
    <location>
        <begin position="314"/>
        <end position="333"/>
    </location>
</feature>
<keyword evidence="7" id="KW-0479">Metal-binding</keyword>
<evidence type="ECO:0000256" key="3">
    <source>
        <dbReference type="ARBA" id="ARBA00022679"/>
    </source>
</evidence>
<dbReference type="GO" id="GO:0016780">
    <property type="term" value="F:phosphotransferase activity, for other substituted phosphate groups"/>
    <property type="evidence" value="ECO:0007669"/>
    <property type="project" value="InterPro"/>
</dbReference>
<accession>A0A120HT56</accession>
<feature type="transmembrane region" description="Helical" evidence="8">
    <location>
        <begin position="182"/>
        <end position="198"/>
    </location>
</feature>
<sequence>MAPSDLLEFLHRLGVANPYGRGWLTVLLVFFLALLFTWRFLPHVRRFALKVGWADLPNERRLNREPLPNAGGLAVYAGVVLALVVAAFLRPILVESVLIQVLAILLGGAWLVLVGFIDDQFGLPPLFRLFVQTLAALLLVAVGVRFEAAFGTPLDPLLGLFLTWLWVVGITNALNLMDGLDGLAGGIAYISAISLLFVSAQFPYWAAGTLVLSALAGASLGFLRHNLHPSRIILGDAGAYFLGYTLAATALLGNLKLTTFLGLLPPALFLLLPILDTTQVVVRRLLRGQNPLSTPGKDHIHHRLLARGLSQRRVAFLLWGAALLFNLLAMVYLGMPWEAILTSLLATSLGLAWVTYRRLRALWRGE</sequence>
<feature type="transmembrane region" description="Helical" evidence="8">
    <location>
        <begin position="97"/>
        <end position="117"/>
    </location>
</feature>
<feature type="binding site" evidence="7">
    <location>
        <position position="236"/>
    </location>
    <ligand>
        <name>Mg(2+)</name>
        <dbReference type="ChEBI" id="CHEBI:18420"/>
    </ligand>
</feature>
<proteinExistence type="predicted"/>
<keyword evidence="2" id="KW-1003">Cell membrane</keyword>
<dbReference type="InterPro" id="IPR000715">
    <property type="entry name" value="Glycosyl_transferase_4"/>
</dbReference>
<feature type="transmembrane region" description="Helical" evidence="8">
    <location>
        <begin position="339"/>
        <end position="356"/>
    </location>
</feature>
<keyword evidence="6 8" id="KW-0472">Membrane</keyword>
<feature type="transmembrane region" description="Helical" evidence="8">
    <location>
        <begin position="129"/>
        <end position="150"/>
    </location>
</feature>
<evidence type="ECO:0000256" key="2">
    <source>
        <dbReference type="ARBA" id="ARBA00022475"/>
    </source>
</evidence>
<dbReference type="GO" id="GO:0071555">
    <property type="term" value="P:cell wall organization"/>
    <property type="evidence" value="ECO:0007669"/>
    <property type="project" value="TreeGrafter"/>
</dbReference>
<evidence type="ECO:0000256" key="7">
    <source>
        <dbReference type="PIRSR" id="PIRSR600715-1"/>
    </source>
</evidence>
<feature type="transmembrane region" description="Helical" evidence="8">
    <location>
        <begin position="156"/>
        <end position="175"/>
    </location>
</feature>
<dbReference type="RefSeq" id="WP_060384312.1">
    <property type="nucleotide sequence ID" value="NZ_CP014141.1"/>
</dbReference>
<name>A0A120HT56_9DEIN</name>
<dbReference type="KEGG" id="tpar:AV541_04170"/>
<evidence type="ECO:0000313" key="9">
    <source>
        <dbReference type="EMBL" id="AMA75414.1"/>
    </source>
</evidence>
<evidence type="ECO:0000256" key="4">
    <source>
        <dbReference type="ARBA" id="ARBA00022692"/>
    </source>
</evidence>
<keyword evidence="3 9" id="KW-0808">Transferase</keyword>
<dbReference type="PANTHER" id="PTHR22926:SF3">
    <property type="entry name" value="UNDECAPRENYL-PHOSPHATE ALPHA-N-ACETYLGLUCOSAMINYL 1-PHOSPHATE TRANSFERASE"/>
    <property type="match status" value="1"/>
</dbReference>
<keyword evidence="5 8" id="KW-1133">Transmembrane helix</keyword>
<reference evidence="9 10" key="1">
    <citation type="submission" date="2016-01" db="EMBL/GenBank/DDBJ databases">
        <title>Genome sequence of Thermus parvatiensis, a thermophile isolated from a hot water spring.</title>
        <authorList>
            <person name="Tripathi C."/>
            <person name="Lal R."/>
        </authorList>
    </citation>
    <scope>NUCLEOTIDE SEQUENCE [LARGE SCALE GENOMIC DNA]</scope>
    <source>
        <strain evidence="9 10">RL</strain>
    </source>
</reference>
<feature type="transmembrane region" description="Helical" evidence="8">
    <location>
        <begin position="257"/>
        <end position="275"/>
    </location>
</feature>
<comment type="subcellular location">
    <subcellularLocation>
        <location evidence="1">Cell membrane</location>
        <topology evidence="1">Multi-pass membrane protein</topology>
    </subcellularLocation>
</comment>
<dbReference type="CDD" id="cd06853">
    <property type="entry name" value="GT_WecA_like"/>
    <property type="match status" value="1"/>
</dbReference>
<dbReference type="GO" id="GO:0009103">
    <property type="term" value="P:lipopolysaccharide biosynthetic process"/>
    <property type="evidence" value="ECO:0007669"/>
    <property type="project" value="TreeGrafter"/>
</dbReference>
<dbReference type="AlphaFoldDB" id="A0A120HT56"/>
<dbReference type="Pfam" id="PF00953">
    <property type="entry name" value="Glycos_transf_4"/>
    <property type="match status" value="1"/>
</dbReference>
<evidence type="ECO:0000256" key="1">
    <source>
        <dbReference type="ARBA" id="ARBA00004651"/>
    </source>
</evidence>
<feature type="transmembrane region" description="Helical" evidence="8">
    <location>
        <begin position="20"/>
        <end position="41"/>
    </location>
</feature>
<feature type="binding site" evidence="7">
    <location>
        <position position="175"/>
    </location>
    <ligand>
        <name>Mg(2+)</name>
        <dbReference type="ChEBI" id="CHEBI:18420"/>
    </ligand>
</feature>
<protein>
    <submittedName>
        <fullName evidence="9">Glycosyl transferase</fullName>
    </submittedName>
</protein>
<evidence type="ECO:0000256" key="6">
    <source>
        <dbReference type="ARBA" id="ARBA00023136"/>
    </source>
</evidence>
<comment type="cofactor">
    <cofactor evidence="7">
        <name>Mg(2+)</name>
        <dbReference type="ChEBI" id="CHEBI:18420"/>
    </cofactor>
</comment>
<evidence type="ECO:0000313" key="10">
    <source>
        <dbReference type="Proteomes" id="UP000061630"/>
    </source>
</evidence>
<gene>
    <name evidence="9" type="ORF">AV541_04170</name>
</gene>
<feature type="transmembrane region" description="Helical" evidence="8">
    <location>
        <begin position="232"/>
        <end position="251"/>
    </location>
</feature>
<organism evidence="9 10">
    <name type="scientific">Thermus parvatiensis</name>
    <dbReference type="NCBI Taxonomy" id="456163"/>
    <lineage>
        <taxon>Bacteria</taxon>
        <taxon>Thermotogati</taxon>
        <taxon>Deinococcota</taxon>
        <taxon>Deinococci</taxon>
        <taxon>Thermales</taxon>
        <taxon>Thermaceae</taxon>
        <taxon>Thermus</taxon>
    </lineage>
</organism>
<dbReference type="PANTHER" id="PTHR22926">
    <property type="entry name" value="PHOSPHO-N-ACETYLMURAMOYL-PENTAPEPTIDE-TRANSFERASE"/>
    <property type="match status" value="1"/>
</dbReference>
<dbReference type="EMBL" id="CP014141">
    <property type="protein sequence ID" value="AMA75414.1"/>
    <property type="molecule type" value="Genomic_DNA"/>
</dbReference>
<keyword evidence="4 8" id="KW-0812">Transmembrane</keyword>
<keyword evidence="7" id="KW-0460">Magnesium</keyword>